<dbReference type="InterPro" id="IPR011493">
    <property type="entry name" value="GLUG"/>
</dbReference>
<reference evidence="5" key="1">
    <citation type="submission" date="2016-11" db="EMBL/GenBank/DDBJ databases">
        <authorList>
            <person name="Varghese N."/>
            <person name="Submissions S."/>
        </authorList>
    </citation>
    <scope>NUCLEOTIDE SEQUENCE [LARGE SCALE GENOMIC DNA]</scope>
    <source>
        <strain evidence="5">DSM 26349</strain>
    </source>
</reference>
<evidence type="ECO:0000259" key="3">
    <source>
        <dbReference type="Pfam" id="PF07581"/>
    </source>
</evidence>
<dbReference type="STRING" id="797419.SAMN05216556_11424"/>
<evidence type="ECO:0000313" key="5">
    <source>
        <dbReference type="Proteomes" id="UP000184172"/>
    </source>
</evidence>
<accession>A0A1M6I7L4</accession>
<proteinExistence type="predicted"/>
<evidence type="ECO:0000256" key="1">
    <source>
        <dbReference type="ARBA" id="ARBA00022729"/>
    </source>
</evidence>
<dbReference type="EMBL" id="FQYV01000013">
    <property type="protein sequence ID" value="SHJ30430.1"/>
    <property type="molecule type" value="Genomic_DNA"/>
</dbReference>
<protein>
    <submittedName>
        <fullName evidence="4">Por secretion system C-terminal sorting domain-containing protein</fullName>
    </submittedName>
</protein>
<dbReference type="NCBIfam" id="TIGR04183">
    <property type="entry name" value="Por_Secre_tail"/>
    <property type="match status" value="1"/>
</dbReference>
<organism evidence="4 5">
    <name type="scientific">Aequorivita viscosa</name>
    <dbReference type="NCBI Taxonomy" id="797419"/>
    <lineage>
        <taxon>Bacteria</taxon>
        <taxon>Pseudomonadati</taxon>
        <taxon>Bacteroidota</taxon>
        <taxon>Flavobacteriia</taxon>
        <taxon>Flavobacteriales</taxon>
        <taxon>Flavobacteriaceae</taxon>
        <taxon>Aequorivita</taxon>
    </lineage>
</organism>
<dbReference type="AlphaFoldDB" id="A0A1M6I7L4"/>
<dbReference type="Proteomes" id="UP000184172">
    <property type="component" value="Unassembled WGS sequence"/>
</dbReference>
<dbReference type="Gene3D" id="2.160.20.110">
    <property type="match status" value="1"/>
</dbReference>
<keyword evidence="5" id="KW-1185">Reference proteome</keyword>
<sequence>MFKKLSLLIILFVAFATNAQDLPVTQWTDNADTSWYDDSLDTFDVSDAASFAGVSVLVEAGNNFEGKIINLTSDIDLGAHLWLPVGTSIDLAFKGSVEGNDYTISNIFVNRPDNDFSGLFGAVISCEVKNLKVDGAVVYGLSTVAVLTANLSTNSLVENCHVTNSEVYSAGGFDGASVGGIAGGLLIDSQIKKSSFSGEVYGGNQTGGLVGTAWDTTLIEESFSEGLVSGDDVVGGLVGFCTFNFPPDPNSTNVVKNSYSRANVIATGTRVGGFYGSPEINGAIENSYSTGTVTAPNAGGTVGGFIGDIIQETTVANSYFDTESSGMAEGIGAFPADPTISVVGRTTNEMKSQELVDLLNGDQGDIWSINPDVNDGYPVLTNLVLSTESFVSVENEVVIYPSISATSINLRTSVPSKFVLTDINGRVLDNGMIQETEVNYTIAHLNSGVYIVIFESNSQRTVKRFIKK</sequence>
<feature type="chain" id="PRO_5009918331" evidence="2">
    <location>
        <begin position="20"/>
        <end position="468"/>
    </location>
</feature>
<gene>
    <name evidence="4" type="ORF">SAMN04487908_11353</name>
</gene>
<dbReference type="RefSeq" id="WP_073218383.1">
    <property type="nucleotide sequence ID" value="NZ_FNNS01000014.1"/>
</dbReference>
<keyword evidence="1 2" id="KW-0732">Signal</keyword>
<evidence type="ECO:0000313" key="4">
    <source>
        <dbReference type="EMBL" id="SHJ30430.1"/>
    </source>
</evidence>
<feature type="domain" description="GLUG" evidence="3">
    <location>
        <begin position="268"/>
        <end position="294"/>
    </location>
</feature>
<name>A0A1M6I7L4_9FLAO</name>
<evidence type="ECO:0000256" key="2">
    <source>
        <dbReference type="SAM" id="SignalP"/>
    </source>
</evidence>
<dbReference type="Pfam" id="PF07581">
    <property type="entry name" value="Glug"/>
    <property type="match status" value="1"/>
</dbReference>
<feature type="signal peptide" evidence="2">
    <location>
        <begin position="1"/>
        <end position="19"/>
    </location>
</feature>
<dbReference type="InterPro" id="IPR026444">
    <property type="entry name" value="Secre_tail"/>
</dbReference>
<dbReference type="OrthoDB" id="1081439at2"/>